<dbReference type="AlphaFoldDB" id="M4E379"/>
<dbReference type="Gene3D" id="3.40.50.1000">
    <property type="entry name" value="HAD superfamily/HAD-like"/>
    <property type="match status" value="1"/>
</dbReference>
<dbReference type="Proteomes" id="UP000011750">
    <property type="component" value="Chromosome A09"/>
</dbReference>
<dbReference type="HOGENOM" id="CLU_1273800_0_0_1"/>
<evidence type="ECO:0000259" key="1">
    <source>
        <dbReference type="Pfam" id="PF08472"/>
    </source>
</evidence>
<reference evidence="2" key="3">
    <citation type="submission" date="2023-03" db="UniProtKB">
        <authorList>
            <consortium name="EnsemblPlants"/>
        </authorList>
    </citation>
    <scope>IDENTIFICATION</scope>
    <source>
        <strain evidence="2">cv. Chiifu-401-42</strain>
    </source>
</reference>
<dbReference type="PANTHER" id="PTHR46521">
    <property type="entry name" value="SUCROSE-PHOSPHATASE 2-RELATED"/>
    <property type="match status" value="1"/>
</dbReference>
<dbReference type="InterPro" id="IPR023214">
    <property type="entry name" value="HAD_sf"/>
</dbReference>
<evidence type="ECO:0000313" key="2">
    <source>
        <dbReference type="EnsemblPlants" id="Bra023230.1-P"/>
    </source>
</evidence>
<dbReference type="Pfam" id="PF08472">
    <property type="entry name" value="S6PP_C"/>
    <property type="match status" value="1"/>
</dbReference>
<dbReference type="InParanoid" id="M4E379"/>
<dbReference type="OMA" id="PRTWIVK"/>
<dbReference type="eggNOG" id="ENOG502QTVT">
    <property type="taxonomic scope" value="Eukaryota"/>
</dbReference>
<dbReference type="InterPro" id="IPR051518">
    <property type="entry name" value="Sucrose_Phosphatase"/>
</dbReference>
<sequence length="180" mass="20110">MVLANMNNDLPERCDQRPNKVRFCIDKSKAQEVTKELYQRWISKSLDVLPKGGGKGHALAYLLNKLKAEGKLPVKILVCGNSGKDTELFTLNVYGVIRRGGVENCEAYVASLKASCHPGGVFVHPYGAEKSLRDTIDELGKNHGDKKDKKFPIWTDQVLATEATPRTWIVKLNKWEQTGN</sequence>
<organism evidence="2 3">
    <name type="scientific">Brassica campestris</name>
    <name type="common">Field mustard</name>
    <dbReference type="NCBI Taxonomy" id="3711"/>
    <lineage>
        <taxon>Eukaryota</taxon>
        <taxon>Viridiplantae</taxon>
        <taxon>Streptophyta</taxon>
        <taxon>Embryophyta</taxon>
        <taxon>Tracheophyta</taxon>
        <taxon>Spermatophyta</taxon>
        <taxon>Magnoliopsida</taxon>
        <taxon>eudicotyledons</taxon>
        <taxon>Gunneridae</taxon>
        <taxon>Pentapetalae</taxon>
        <taxon>rosids</taxon>
        <taxon>malvids</taxon>
        <taxon>Brassicales</taxon>
        <taxon>Brassicaceae</taxon>
        <taxon>Brassiceae</taxon>
        <taxon>Brassica</taxon>
    </lineage>
</organism>
<protein>
    <recommendedName>
        <fullName evidence="1">Sucrose-phosphatase C-terminal domain-containing protein</fullName>
    </recommendedName>
</protein>
<dbReference type="InterPro" id="IPR013679">
    <property type="entry name" value="SPP_C"/>
</dbReference>
<dbReference type="GO" id="GO:0005986">
    <property type="term" value="P:sucrose biosynthetic process"/>
    <property type="evidence" value="ECO:0007669"/>
    <property type="project" value="InterPro"/>
</dbReference>
<reference evidence="2 3" key="1">
    <citation type="journal article" date="2011" name="Nat. Genet.">
        <title>The genome of the mesopolyploid crop species Brassica rapa.</title>
        <authorList>
            <consortium name="Brassica rapa Genome Sequencing Project Consortium"/>
            <person name="Wang X."/>
            <person name="Wang H."/>
            <person name="Wang J."/>
            <person name="Sun R."/>
            <person name="Wu J."/>
            <person name="Liu S."/>
            <person name="Bai Y."/>
            <person name="Mun J.H."/>
            <person name="Bancroft I."/>
            <person name="Cheng F."/>
            <person name="Huang S."/>
            <person name="Li X."/>
            <person name="Hua W."/>
            <person name="Wang J."/>
            <person name="Wang X."/>
            <person name="Freeling M."/>
            <person name="Pires J.C."/>
            <person name="Paterson A.H."/>
            <person name="Chalhoub B."/>
            <person name="Wang B."/>
            <person name="Hayward A."/>
            <person name="Sharpe A.G."/>
            <person name="Park B.S."/>
            <person name="Weisshaar B."/>
            <person name="Liu B."/>
            <person name="Li B."/>
            <person name="Liu B."/>
            <person name="Tong C."/>
            <person name="Song C."/>
            <person name="Duran C."/>
            <person name="Peng C."/>
            <person name="Geng C."/>
            <person name="Koh C."/>
            <person name="Lin C."/>
            <person name="Edwards D."/>
            <person name="Mu D."/>
            <person name="Shen D."/>
            <person name="Soumpourou E."/>
            <person name="Li F."/>
            <person name="Fraser F."/>
            <person name="Conant G."/>
            <person name="Lassalle G."/>
            <person name="King G.J."/>
            <person name="Bonnema G."/>
            <person name="Tang H."/>
            <person name="Wang H."/>
            <person name="Belcram H."/>
            <person name="Zhou H."/>
            <person name="Hirakawa H."/>
            <person name="Abe H."/>
            <person name="Guo H."/>
            <person name="Wang H."/>
            <person name="Jin H."/>
            <person name="Parkin I.A."/>
            <person name="Batley J."/>
            <person name="Kim J.S."/>
            <person name="Just J."/>
            <person name="Li J."/>
            <person name="Xu J."/>
            <person name="Deng J."/>
            <person name="Kim J.A."/>
            <person name="Li J."/>
            <person name="Yu J."/>
            <person name="Meng J."/>
            <person name="Wang J."/>
            <person name="Min J."/>
            <person name="Poulain J."/>
            <person name="Wang J."/>
            <person name="Hatakeyama K."/>
            <person name="Wu K."/>
            <person name="Wang L."/>
            <person name="Fang L."/>
            <person name="Trick M."/>
            <person name="Links M.G."/>
            <person name="Zhao M."/>
            <person name="Jin M."/>
            <person name="Ramchiary N."/>
            <person name="Drou N."/>
            <person name="Berkman P.J."/>
            <person name="Cai Q."/>
            <person name="Huang Q."/>
            <person name="Li R."/>
            <person name="Tabata S."/>
            <person name="Cheng S."/>
            <person name="Zhang S."/>
            <person name="Zhang S."/>
            <person name="Huang S."/>
            <person name="Sato S."/>
            <person name="Sun S."/>
            <person name="Kwon S.J."/>
            <person name="Choi S.R."/>
            <person name="Lee T.H."/>
            <person name="Fan W."/>
            <person name="Zhao X."/>
            <person name="Tan X."/>
            <person name="Xu X."/>
            <person name="Wang Y."/>
            <person name="Qiu Y."/>
            <person name="Yin Y."/>
            <person name="Li Y."/>
            <person name="Du Y."/>
            <person name="Liao Y."/>
            <person name="Lim Y."/>
            <person name="Narusaka Y."/>
            <person name="Wang Y."/>
            <person name="Wang Z."/>
            <person name="Li Z."/>
            <person name="Wang Z."/>
            <person name="Xiong Z."/>
            <person name="Zhang Z."/>
        </authorList>
    </citation>
    <scope>NUCLEOTIDE SEQUENCE [LARGE SCALE GENOMIC DNA]</scope>
    <source>
        <strain evidence="2 3">cv. Chiifu-401-42</strain>
    </source>
</reference>
<dbReference type="EnsemblPlants" id="Bra023230.1">
    <property type="protein sequence ID" value="Bra023230.1-P"/>
    <property type="gene ID" value="Bra023230"/>
</dbReference>
<dbReference type="InterPro" id="IPR032710">
    <property type="entry name" value="NTF2-like_dom_sf"/>
</dbReference>
<dbReference type="PANTHER" id="PTHR46521:SF7">
    <property type="entry name" value="SUCROSE-PHOSPHATASE 1-RELATED"/>
    <property type="match status" value="1"/>
</dbReference>
<accession>M4E379</accession>
<dbReference type="Gene3D" id="3.90.1070.10">
    <property type="match status" value="1"/>
</dbReference>
<dbReference type="SUPFAM" id="SSF54427">
    <property type="entry name" value="NTF2-like"/>
    <property type="match status" value="1"/>
</dbReference>
<dbReference type="SUPFAM" id="SSF56784">
    <property type="entry name" value="HAD-like"/>
    <property type="match status" value="1"/>
</dbReference>
<evidence type="ECO:0000313" key="3">
    <source>
        <dbReference type="Proteomes" id="UP000011750"/>
    </source>
</evidence>
<dbReference type="GO" id="GO:0050307">
    <property type="term" value="F:sucrose-phosphate phosphatase activity"/>
    <property type="evidence" value="ECO:0007669"/>
    <property type="project" value="InterPro"/>
</dbReference>
<feature type="domain" description="Sucrose-phosphatase C-terminal" evidence="1">
    <location>
        <begin position="97"/>
        <end position="179"/>
    </location>
</feature>
<keyword evidence="3" id="KW-1185">Reference proteome</keyword>
<dbReference type="InterPro" id="IPR036412">
    <property type="entry name" value="HAD-like_sf"/>
</dbReference>
<dbReference type="Gramene" id="Bra023230.1">
    <property type="protein sequence ID" value="Bra023230.1-P"/>
    <property type="gene ID" value="Bra023230"/>
</dbReference>
<name>M4E379_BRACM</name>
<proteinExistence type="predicted"/>
<reference evidence="2 3" key="2">
    <citation type="journal article" date="2018" name="Hortic Res">
        <title>Improved Brassica rapa reference genome by single-molecule sequencing and chromosome conformation capture technologies.</title>
        <authorList>
            <person name="Zhang L."/>
            <person name="Cai X."/>
            <person name="Wu J."/>
            <person name="Liu M."/>
            <person name="Grob S."/>
            <person name="Cheng F."/>
            <person name="Liang J."/>
            <person name="Cai C."/>
            <person name="Liu Z."/>
            <person name="Liu B."/>
            <person name="Wang F."/>
            <person name="Li S."/>
            <person name="Liu F."/>
            <person name="Li X."/>
            <person name="Cheng L."/>
            <person name="Yang W."/>
            <person name="Li M.H."/>
            <person name="Grossniklaus U."/>
            <person name="Zheng H."/>
            <person name="Wang X."/>
        </authorList>
    </citation>
    <scope>NUCLEOTIDE SEQUENCE [LARGE SCALE GENOMIC DNA]</scope>
    <source>
        <strain evidence="2 3">cv. Chiifu-401-42</strain>
    </source>
</reference>
<dbReference type="STRING" id="51351.M4E379"/>